<comment type="caution">
    <text evidence="2">Lacks conserved residue(s) required for the propagation of feature annotation.</text>
</comment>
<reference evidence="4 5" key="1">
    <citation type="submission" date="2018-04" db="EMBL/GenBank/DDBJ databases">
        <title>Genomic Encyclopedia of Type Strains, Phase IV (KMG-IV): sequencing the most valuable type-strain genomes for metagenomic binning, comparative biology and taxonomic classification.</title>
        <authorList>
            <person name="Goeker M."/>
        </authorList>
    </citation>
    <scope>NUCLEOTIDE SEQUENCE [LARGE SCALE GENOMIC DNA]</scope>
    <source>
        <strain evidence="4 5">DSM 14823</strain>
    </source>
</reference>
<keyword evidence="2" id="KW-0460">Magnesium</keyword>
<keyword evidence="2" id="KW-0547">Nucleotide-binding</keyword>
<dbReference type="Gene3D" id="3.90.650.10">
    <property type="entry name" value="PurM-like C-terminal domain"/>
    <property type="match status" value="1"/>
</dbReference>
<feature type="binding site" evidence="2">
    <location>
        <position position="28"/>
    </location>
    <ligand>
        <name>Mg(2+)</name>
        <dbReference type="ChEBI" id="CHEBI:18420"/>
        <label>4</label>
    </ligand>
</feature>
<feature type="binding site" evidence="2">
    <location>
        <position position="45"/>
    </location>
    <ligand>
        <name>Mg(2+)</name>
        <dbReference type="ChEBI" id="CHEBI:18420"/>
        <label>2</label>
    </ligand>
</feature>
<dbReference type="Gene3D" id="3.30.1330.10">
    <property type="entry name" value="PurM-like, N-terminal domain"/>
    <property type="match status" value="1"/>
</dbReference>
<dbReference type="OrthoDB" id="9802811at2"/>
<dbReference type="InterPro" id="IPR016188">
    <property type="entry name" value="PurM-like_N"/>
</dbReference>
<sequence>MMNELKILNRLLPTLTQTPDVVTGPGDDCAVLKASGELLLLAAVDQVIGGVHYYSGITSPAAAGAKLMKRNLSDIAAMGGTPKWALLALAVNGHSEEWLLEFCRGAHEAGAAFGVPVVGGDLAELENKGEAGSLTILGEIAASEVILRSGARPGDRLYVTGEFGNSLTSGHHLNFTPRLREGRLLARKHFATAMLDVSDGLLLDAVRLACASQVDLVMNPGKVPLRAGAVRETAFSDGEDYELLFTVPQDRCGELERDWPSDFAPLHCIGTAEQGNGEVRTPAGTILSRNRKIGYEH</sequence>
<organism evidence="4 5">
    <name type="scientific">Victivallis vadensis</name>
    <dbReference type="NCBI Taxonomy" id="172901"/>
    <lineage>
        <taxon>Bacteria</taxon>
        <taxon>Pseudomonadati</taxon>
        <taxon>Lentisphaerota</taxon>
        <taxon>Lentisphaeria</taxon>
        <taxon>Victivallales</taxon>
        <taxon>Victivallaceae</taxon>
        <taxon>Victivallis</taxon>
    </lineage>
</organism>
<dbReference type="GeneID" id="78294161"/>
<dbReference type="InterPro" id="IPR036676">
    <property type="entry name" value="PurM-like_C_sf"/>
</dbReference>
<comment type="caution">
    <text evidence="4">The sequence shown here is derived from an EMBL/GenBank/DDBJ whole genome shotgun (WGS) entry which is preliminary data.</text>
</comment>
<gene>
    <name evidence="2" type="primary">thiL</name>
    <name evidence="4" type="ORF">C8D82_103182</name>
</gene>
<keyword evidence="2" id="KW-0479">Metal-binding</keyword>
<comment type="function">
    <text evidence="2">Catalyzes the ATP-dependent phosphorylation of thiamine-monophosphate (TMP) to form thiamine-pyrophosphate (TPP), the active form of vitamin B1.</text>
</comment>
<dbReference type="GO" id="GO:0009030">
    <property type="term" value="F:thiamine-phosphate kinase activity"/>
    <property type="evidence" value="ECO:0007669"/>
    <property type="project" value="UniProtKB-UniRule"/>
</dbReference>
<feature type="binding site" evidence="2">
    <location>
        <position position="74"/>
    </location>
    <ligand>
        <name>Mg(2+)</name>
        <dbReference type="ChEBI" id="CHEBI:18420"/>
        <label>4</label>
    </ligand>
</feature>
<feature type="binding site" evidence="2">
    <location>
        <position position="28"/>
    </location>
    <ligand>
        <name>Mg(2+)</name>
        <dbReference type="ChEBI" id="CHEBI:18420"/>
        <label>3</label>
    </ligand>
</feature>
<dbReference type="SUPFAM" id="SSF56042">
    <property type="entry name" value="PurM C-terminal domain-like"/>
    <property type="match status" value="1"/>
</dbReference>
<feature type="binding site" evidence="2">
    <location>
        <position position="74"/>
    </location>
    <ligand>
        <name>Mg(2+)</name>
        <dbReference type="ChEBI" id="CHEBI:18420"/>
        <label>2</label>
    </ligand>
</feature>
<dbReference type="HAMAP" id="MF_02128">
    <property type="entry name" value="TMP_kinase"/>
    <property type="match status" value="1"/>
</dbReference>
<feature type="binding site" evidence="2">
    <location>
        <position position="74"/>
    </location>
    <ligand>
        <name>Mg(2+)</name>
        <dbReference type="ChEBI" id="CHEBI:18420"/>
        <label>3</label>
    </ligand>
</feature>
<feature type="binding site" evidence="2">
    <location>
        <position position="121"/>
    </location>
    <ligand>
        <name>Mg(2+)</name>
        <dbReference type="ChEBI" id="CHEBI:18420"/>
        <label>1</label>
    </ligand>
</feature>
<dbReference type="PIRSF" id="PIRSF005303">
    <property type="entry name" value="Thiam_monoph_kin"/>
    <property type="match status" value="1"/>
</dbReference>
<dbReference type="AlphaFoldDB" id="A0A2U1B9R4"/>
<feature type="binding site" evidence="2">
    <location>
        <position position="196"/>
    </location>
    <ligand>
        <name>Mg(2+)</name>
        <dbReference type="ChEBI" id="CHEBI:18420"/>
        <label>3</label>
    </ligand>
</feature>
<comment type="miscellaneous">
    <text evidence="2">Reaction mechanism of ThiL seems to utilize a direct, inline transfer of the gamma-phosphate of ATP to TMP rather than a phosphorylated enzyme intermediate.</text>
</comment>
<protein>
    <recommendedName>
        <fullName evidence="2">Thiamine-monophosphate kinase</fullName>
        <shortName evidence="2">TMP kinase</shortName>
        <shortName evidence="2">Thiamine-phosphate kinase</shortName>
        <ecNumber evidence="2">2.7.4.16</ecNumber>
    </recommendedName>
</protein>
<comment type="catalytic activity">
    <reaction evidence="2">
        <text>thiamine phosphate + ATP = thiamine diphosphate + ADP</text>
        <dbReference type="Rhea" id="RHEA:15913"/>
        <dbReference type="ChEBI" id="CHEBI:30616"/>
        <dbReference type="ChEBI" id="CHEBI:37575"/>
        <dbReference type="ChEBI" id="CHEBI:58937"/>
        <dbReference type="ChEBI" id="CHEBI:456216"/>
        <dbReference type="EC" id="2.7.4.16"/>
    </reaction>
</comment>
<dbReference type="Pfam" id="PF00586">
    <property type="entry name" value="AIRS"/>
    <property type="match status" value="1"/>
</dbReference>
<accession>A0A2U1B9R4</accession>
<dbReference type="NCBIfam" id="TIGR01379">
    <property type="entry name" value="thiL"/>
    <property type="match status" value="1"/>
</dbReference>
<evidence type="ECO:0000259" key="3">
    <source>
        <dbReference type="Pfam" id="PF00586"/>
    </source>
</evidence>
<keyword evidence="2 4" id="KW-0418">Kinase</keyword>
<keyword evidence="2" id="KW-0067">ATP-binding</keyword>
<keyword evidence="5" id="KW-1185">Reference proteome</keyword>
<dbReference type="GO" id="GO:0000287">
    <property type="term" value="F:magnesium ion binding"/>
    <property type="evidence" value="ECO:0007669"/>
    <property type="project" value="UniProtKB-UniRule"/>
</dbReference>
<evidence type="ECO:0000256" key="2">
    <source>
        <dbReference type="HAMAP-Rule" id="MF_02128"/>
    </source>
</evidence>
<dbReference type="PANTHER" id="PTHR30270:SF0">
    <property type="entry name" value="THIAMINE-MONOPHOSPHATE KINASE"/>
    <property type="match status" value="1"/>
</dbReference>
<comment type="pathway">
    <text evidence="2">Cofactor biosynthesis; thiamine diphosphate biosynthesis; thiamine diphosphate from thiamine phosphate: step 1/1.</text>
</comment>
<proteinExistence type="inferred from homology"/>
<keyword evidence="2" id="KW-0808">Transferase</keyword>
<dbReference type="GO" id="GO:0009228">
    <property type="term" value="P:thiamine biosynthetic process"/>
    <property type="evidence" value="ECO:0007669"/>
    <property type="project" value="UniProtKB-KW"/>
</dbReference>
<dbReference type="PANTHER" id="PTHR30270">
    <property type="entry name" value="THIAMINE-MONOPHOSPHATE KINASE"/>
    <property type="match status" value="1"/>
</dbReference>
<feature type="binding site" evidence="2">
    <location>
        <position position="52"/>
    </location>
    <ligand>
        <name>substrate</name>
    </ligand>
</feature>
<dbReference type="EC" id="2.7.4.16" evidence="2"/>
<feature type="binding site" evidence="2">
    <location>
        <position position="239"/>
    </location>
    <ligand>
        <name>substrate</name>
    </ligand>
</feature>
<dbReference type="InterPro" id="IPR036921">
    <property type="entry name" value="PurM-like_N_sf"/>
</dbReference>
<feature type="binding site" evidence="2">
    <location>
        <begin position="120"/>
        <end position="121"/>
    </location>
    <ligand>
        <name>ATP</name>
        <dbReference type="ChEBI" id="CHEBI:30616"/>
    </ligand>
</feature>
<dbReference type="GO" id="GO:0009229">
    <property type="term" value="P:thiamine diphosphate biosynthetic process"/>
    <property type="evidence" value="ECO:0007669"/>
    <property type="project" value="UniProtKB-UniRule"/>
</dbReference>
<dbReference type="UniPathway" id="UPA00060">
    <property type="reaction ID" value="UER00142"/>
</dbReference>
<feature type="binding site" evidence="2">
    <location>
        <position position="148"/>
    </location>
    <ligand>
        <name>ATP</name>
        <dbReference type="ChEBI" id="CHEBI:30616"/>
    </ligand>
</feature>
<dbReference type="Proteomes" id="UP000245959">
    <property type="component" value="Unassembled WGS sequence"/>
</dbReference>
<evidence type="ECO:0000313" key="4">
    <source>
        <dbReference type="EMBL" id="PVY45267.1"/>
    </source>
</evidence>
<feature type="binding site" evidence="2">
    <location>
        <position position="198"/>
    </location>
    <ligand>
        <name>ATP</name>
        <dbReference type="ChEBI" id="CHEBI:30616"/>
    </ligand>
</feature>
<evidence type="ECO:0000313" key="5">
    <source>
        <dbReference type="Proteomes" id="UP000245959"/>
    </source>
</evidence>
<feature type="binding site" evidence="2">
    <location>
        <position position="199"/>
    </location>
    <ligand>
        <name>Mg(2+)</name>
        <dbReference type="ChEBI" id="CHEBI:18420"/>
        <label>5</label>
    </ligand>
</feature>
<name>A0A2U1B9R4_9BACT</name>
<dbReference type="CDD" id="cd02194">
    <property type="entry name" value="ThiL"/>
    <property type="match status" value="1"/>
</dbReference>
<dbReference type="InterPro" id="IPR006283">
    <property type="entry name" value="ThiL-like"/>
</dbReference>
<evidence type="ECO:0000256" key="1">
    <source>
        <dbReference type="ARBA" id="ARBA00022977"/>
    </source>
</evidence>
<feature type="domain" description="PurM-like N-terminal" evidence="3">
    <location>
        <begin position="26"/>
        <end position="138"/>
    </location>
</feature>
<dbReference type="GO" id="GO:0005524">
    <property type="term" value="F:ATP binding"/>
    <property type="evidence" value="ECO:0007669"/>
    <property type="project" value="UniProtKB-UniRule"/>
</dbReference>
<comment type="similarity">
    <text evidence="2">Belongs to the thiamine-monophosphate kinase family.</text>
</comment>
<dbReference type="EMBL" id="QEKH01000003">
    <property type="protein sequence ID" value="PVY45267.1"/>
    <property type="molecule type" value="Genomic_DNA"/>
</dbReference>
<keyword evidence="1 2" id="KW-0784">Thiamine biosynthesis</keyword>
<dbReference type="RefSeq" id="WP_116882834.1">
    <property type="nucleotide sequence ID" value="NZ_CABMMC010000070.1"/>
</dbReference>
<dbReference type="SUPFAM" id="SSF55326">
    <property type="entry name" value="PurM N-terminal domain-like"/>
    <property type="match status" value="1"/>
</dbReference>
<feature type="binding site" evidence="2">
    <location>
        <position position="45"/>
    </location>
    <ligand>
        <name>Mg(2+)</name>
        <dbReference type="ChEBI" id="CHEBI:18420"/>
        <label>1</label>
    </ligand>
</feature>